<keyword evidence="12" id="KW-1185">Reference proteome</keyword>
<feature type="domain" description="CDR ABC transporter" evidence="8">
    <location>
        <begin position="166"/>
        <end position="207"/>
    </location>
</feature>
<evidence type="ECO:0000256" key="2">
    <source>
        <dbReference type="ARBA" id="ARBA00022448"/>
    </source>
</evidence>
<dbReference type="GO" id="GO:0016020">
    <property type="term" value="C:membrane"/>
    <property type="evidence" value="ECO:0007669"/>
    <property type="project" value="UniProtKB-SubCell"/>
</dbReference>
<dbReference type="GO" id="GO:0140359">
    <property type="term" value="F:ABC-type transporter activity"/>
    <property type="evidence" value="ECO:0007669"/>
    <property type="project" value="InterPro"/>
</dbReference>
<evidence type="ECO:0000256" key="1">
    <source>
        <dbReference type="ARBA" id="ARBA00004141"/>
    </source>
</evidence>
<keyword evidence="4 6" id="KW-1133">Transmembrane helix</keyword>
<organism evidence="9 11">
    <name type="scientific">Phytophthora rubi</name>
    <dbReference type="NCBI Taxonomy" id="129364"/>
    <lineage>
        <taxon>Eukaryota</taxon>
        <taxon>Sar</taxon>
        <taxon>Stramenopiles</taxon>
        <taxon>Oomycota</taxon>
        <taxon>Peronosporomycetes</taxon>
        <taxon>Peronosporales</taxon>
        <taxon>Peronosporaceae</taxon>
        <taxon>Phytophthora</taxon>
    </lineage>
</organism>
<keyword evidence="3 6" id="KW-0812">Transmembrane</keyword>
<dbReference type="AlphaFoldDB" id="A0A6A3MR30"/>
<evidence type="ECO:0008006" key="13">
    <source>
        <dbReference type="Google" id="ProtNLM"/>
    </source>
</evidence>
<dbReference type="Pfam" id="PF01061">
    <property type="entry name" value="ABC2_membrane"/>
    <property type="match status" value="1"/>
</dbReference>
<evidence type="ECO:0000259" key="8">
    <source>
        <dbReference type="Pfam" id="PF06422"/>
    </source>
</evidence>
<evidence type="ECO:0000313" key="10">
    <source>
        <dbReference type="EMBL" id="KAE9341879.1"/>
    </source>
</evidence>
<evidence type="ECO:0000256" key="4">
    <source>
        <dbReference type="ARBA" id="ARBA00022989"/>
    </source>
</evidence>
<evidence type="ECO:0000256" key="3">
    <source>
        <dbReference type="ARBA" id="ARBA00022692"/>
    </source>
</evidence>
<proteinExistence type="predicted"/>
<keyword evidence="5 6" id="KW-0472">Membrane</keyword>
<gene>
    <name evidence="9" type="ORF">PR001_g9246</name>
    <name evidence="10" type="ORF">PR003_g9756</name>
</gene>
<evidence type="ECO:0000259" key="7">
    <source>
        <dbReference type="Pfam" id="PF01061"/>
    </source>
</evidence>
<dbReference type="EMBL" id="QXFV01000507">
    <property type="protein sequence ID" value="KAE9035551.1"/>
    <property type="molecule type" value="Genomic_DNA"/>
</dbReference>
<feature type="transmembrane region" description="Helical" evidence="6">
    <location>
        <begin position="61"/>
        <end position="82"/>
    </location>
</feature>
<comment type="caution">
    <text evidence="9">The sequence shown here is derived from an EMBL/GenBank/DDBJ whole genome shotgun (WGS) entry which is preliminary data.</text>
</comment>
<dbReference type="EMBL" id="QXFT01000514">
    <property type="protein sequence ID" value="KAE9341879.1"/>
    <property type="molecule type" value="Genomic_DNA"/>
</dbReference>
<dbReference type="InterPro" id="IPR010929">
    <property type="entry name" value="PDR_CDR_ABC"/>
</dbReference>
<reference evidence="9 11" key="1">
    <citation type="submission" date="2018-09" db="EMBL/GenBank/DDBJ databases">
        <title>Genomic investigation of the strawberry pathogen Phytophthora fragariae indicates pathogenicity is determined by transcriptional variation in three key races.</title>
        <authorList>
            <person name="Adams T.M."/>
            <person name="Armitage A.D."/>
            <person name="Sobczyk M.K."/>
            <person name="Bates H.J."/>
            <person name="Dunwell J.M."/>
            <person name="Nellist C.F."/>
            <person name="Harrison R.J."/>
        </authorList>
    </citation>
    <scope>NUCLEOTIDE SEQUENCE [LARGE SCALE GENOMIC DNA]</scope>
    <source>
        <strain evidence="9 11">SCRP249</strain>
        <strain evidence="10 12">SCRP333</strain>
    </source>
</reference>
<evidence type="ECO:0000313" key="11">
    <source>
        <dbReference type="Proteomes" id="UP000429607"/>
    </source>
</evidence>
<dbReference type="InterPro" id="IPR013525">
    <property type="entry name" value="ABC2_TM"/>
</dbReference>
<dbReference type="PANTHER" id="PTHR19241">
    <property type="entry name" value="ATP-BINDING CASSETTE TRANSPORTER"/>
    <property type="match status" value="1"/>
</dbReference>
<accession>A0A6A3MR30</accession>
<evidence type="ECO:0000313" key="12">
    <source>
        <dbReference type="Proteomes" id="UP000434957"/>
    </source>
</evidence>
<feature type="transmembrane region" description="Helical" evidence="6">
    <location>
        <begin position="185"/>
        <end position="205"/>
    </location>
</feature>
<keyword evidence="2" id="KW-0813">Transport</keyword>
<feature type="domain" description="ABC-2 type transporter transmembrane" evidence="7">
    <location>
        <begin position="2"/>
        <end position="138"/>
    </location>
</feature>
<protein>
    <recommendedName>
        <fullName evidence="13">ABC-2 type transporter domain-containing protein</fullName>
    </recommendedName>
</protein>
<dbReference type="GO" id="GO:0005524">
    <property type="term" value="F:ATP binding"/>
    <property type="evidence" value="ECO:0007669"/>
    <property type="project" value="InterPro"/>
</dbReference>
<evidence type="ECO:0000256" key="6">
    <source>
        <dbReference type="SAM" id="Phobius"/>
    </source>
</evidence>
<sequence>MPVAAGERTAFYRERASQTYNALWYFIASTLVEIPYIFFSSLLFCVIFFPSVGFTGYITFFYYWVVVSMNALVFVYLGQLLVYALPSVAVATTLGALLSSIFMLFAGFNPPTRTIPTGYMWVHWISPPTYSIAILVSLVLGDWSGDKVGCDPLQDAPPTIGDMTLREYVEETFDMKHGDIWRNDMILMILIVVFRVFALISLRYLSHLKR</sequence>
<evidence type="ECO:0000256" key="5">
    <source>
        <dbReference type="ARBA" id="ARBA00023136"/>
    </source>
</evidence>
<dbReference type="Proteomes" id="UP000429607">
    <property type="component" value="Unassembled WGS sequence"/>
</dbReference>
<name>A0A6A3MR30_9STRA</name>
<dbReference type="Pfam" id="PF06422">
    <property type="entry name" value="PDR_CDR"/>
    <property type="match status" value="1"/>
</dbReference>
<comment type="subcellular location">
    <subcellularLocation>
        <location evidence="1">Membrane</location>
        <topology evidence="1">Multi-pass membrane protein</topology>
    </subcellularLocation>
</comment>
<evidence type="ECO:0000313" key="9">
    <source>
        <dbReference type="EMBL" id="KAE9035551.1"/>
    </source>
</evidence>
<feature type="transmembrane region" description="Helical" evidence="6">
    <location>
        <begin position="120"/>
        <end position="140"/>
    </location>
</feature>
<dbReference type="Proteomes" id="UP000434957">
    <property type="component" value="Unassembled WGS sequence"/>
</dbReference>
<feature type="transmembrane region" description="Helical" evidence="6">
    <location>
        <begin position="88"/>
        <end position="108"/>
    </location>
</feature>
<feature type="transmembrane region" description="Helical" evidence="6">
    <location>
        <begin position="22"/>
        <end position="49"/>
    </location>
</feature>